<protein>
    <submittedName>
        <fullName evidence="1">VWFA and cache domain-containing protein 1</fullName>
    </submittedName>
</protein>
<sequence length="129" mass="14599">MHPSLTRPYLMTEPPLHTDIIHYENIPGFPVVRHNILSLPLGSQVIAVPVNSSLSWHTNRLRDNSRDAYNVSYAWKLPEIPVKHLKNLNTVPSSKLLYHRLDLLGQPSSCLHFKQLATVGEEEGEQACV</sequence>
<evidence type="ECO:0000313" key="1">
    <source>
        <dbReference type="EMBL" id="TNN34052.1"/>
    </source>
</evidence>
<evidence type="ECO:0000313" key="2">
    <source>
        <dbReference type="Proteomes" id="UP000314294"/>
    </source>
</evidence>
<dbReference type="OrthoDB" id="2150145at2759"/>
<comment type="caution">
    <text evidence="1">The sequence shown here is derived from an EMBL/GenBank/DDBJ whole genome shotgun (WGS) entry which is preliminary data.</text>
</comment>
<dbReference type="EMBL" id="SRLO01002053">
    <property type="protein sequence ID" value="TNN34052.1"/>
    <property type="molecule type" value="Genomic_DNA"/>
</dbReference>
<keyword evidence="2" id="KW-1185">Reference proteome</keyword>
<proteinExistence type="predicted"/>
<dbReference type="Proteomes" id="UP000314294">
    <property type="component" value="Unassembled WGS sequence"/>
</dbReference>
<reference evidence="1 2" key="1">
    <citation type="submission" date="2019-03" db="EMBL/GenBank/DDBJ databases">
        <title>First draft genome of Liparis tanakae, snailfish: a comprehensive survey of snailfish specific genes.</title>
        <authorList>
            <person name="Kim W."/>
            <person name="Song I."/>
            <person name="Jeong J.-H."/>
            <person name="Kim D."/>
            <person name="Kim S."/>
            <person name="Ryu S."/>
            <person name="Song J.Y."/>
            <person name="Lee S.K."/>
        </authorList>
    </citation>
    <scope>NUCLEOTIDE SEQUENCE [LARGE SCALE GENOMIC DNA]</scope>
    <source>
        <tissue evidence="1">Muscle</tissue>
    </source>
</reference>
<gene>
    <name evidence="1" type="primary">CACHD1_1</name>
    <name evidence="1" type="ORF">EYF80_055788</name>
</gene>
<accession>A0A4Z2F0N2</accession>
<dbReference type="AlphaFoldDB" id="A0A4Z2F0N2"/>
<organism evidence="1 2">
    <name type="scientific">Liparis tanakae</name>
    <name type="common">Tanaka's snailfish</name>
    <dbReference type="NCBI Taxonomy" id="230148"/>
    <lineage>
        <taxon>Eukaryota</taxon>
        <taxon>Metazoa</taxon>
        <taxon>Chordata</taxon>
        <taxon>Craniata</taxon>
        <taxon>Vertebrata</taxon>
        <taxon>Euteleostomi</taxon>
        <taxon>Actinopterygii</taxon>
        <taxon>Neopterygii</taxon>
        <taxon>Teleostei</taxon>
        <taxon>Neoteleostei</taxon>
        <taxon>Acanthomorphata</taxon>
        <taxon>Eupercaria</taxon>
        <taxon>Perciformes</taxon>
        <taxon>Cottioidei</taxon>
        <taxon>Cottales</taxon>
        <taxon>Liparidae</taxon>
        <taxon>Liparis</taxon>
    </lineage>
</organism>
<name>A0A4Z2F0N2_9TELE</name>